<sequence>MKTITKALALCLGLALTVGCASAPKEEPKKEAEKKLEKIELTAAKTEVDVDEELEITVNATPKNFTIQTESFAAMNGANITMKDKKYVFKASKAGDYAVQAKQDAIDSNVLKIKVVEEEQPEKEDQSAKQPETETVSDEKAAESAVGYNGYPHNNPNWNADEEQVVVGGDGTPHNGPASVDWVLENVDQYLVPNQETWVTGNVPQALKEDANGNMSMVLWNADQTQYIVLKGYTGNGGQEVTLTGTLSKDGNVYVLTVQ</sequence>
<organism evidence="1 2">
    <name type="scientific">Dubosiella muris</name>
    <dbReference type="NCBI Taxonomy" id="3038133"/>
    <lineage>
        <taxon>Bacteria</taxon>
        <taxon>Bacillati</taxon>
        <taxon>Bacillota</taxon>
        <taxon>Erysipelotrichia</taxon>
        <taxon>Erysipelotrichales</taxon>
        <taxon>Erysipelotrichaceae</taxon>
        <taxon>Dubosiella</taxon>
    </lineage>
</organism>
<dbReference type="Proteomes" id="UP000308836">
    <property type="component" value="Unassembled WGS sequence"/>
</dbReference>
<evidence type="ECO:0000313" key="2">
    <source>
        <dbReference type="Proteomes" id="UP000308836"/>
    </source>
</evidence>
<keyword evidence="2" id="KW-1185">Reference proteome</keyword>
<reference evidence="1" key="1">
    <citation type="submission" date="2019-04" db="EMBL/GenBank/DDBJ databases">
        <title>Microbes associate with the intestines of laboratory mice.</title>
        <authorList>
            <person name="Navarre W."/>
            <person name="Wong E."/>
            <person name="Huang K."/>
            <person name="Tropini C."/>
            <person name="Ng K."/>
            <person name="Yu B."/>
        </authorList>
    </citation>
    <scope>NUCLEOTIDE SEQUENCE</scope>
    <source>
        <strain evidence="1">NM09_H32</strain>
    </source>
</reference>
<dbReference type="EMBL" id="SRYG01000001">
    <property type="protein sequence ID" value="TGY67218.1"/>
    <property type="molecule type" value="Genomic_DNA"/>
</dbReference>
<proteinExistence type="predicted"/>
<comment type="caution">
    <text evidence="1">The sequence shown here is derived from an EMBL/GenBank/DDBJ whole genome shotgun (WGS) entry which is preliminary data.</text>
</comment>
<accession>A0AC61RAD0</accession>
<name>A0AC61RAD0_9FIRM</name>
<evidence type="ECO:0000313" key="1">
    <source>
        <dbReference type="EMBL" id="TGY67218.1"/>
    </source>
</evidence>
<gene>
    <name evidence="1" type="ORF">E5336_00100</name>
</gene>
<protein>
    <submittedName>
        <fullName evidence="1">Uncharacterized protein</fullName>
    </submittedName>
</protein>